<feature type="transmembrane region" description="Helical" evidence="8">
    <location>
        <begin position="92"/>
        <end position="109"/>
    </location>
</feature>
<dbReference type="InterPro" id="IPR001046">
    <property type="entry name" value="NRAMP_fam"/>
</dbReference>
<keyword evidence="10" id="KW-1185">Reference proteome</keyword>
<organism evidence="9 10">
    <name type="scientific">Cymbomonas tetramitiformis</name>
    <dbReference type="NCBI Taxonomy" id="36881"/>
    <lineage>
        <taxon>Eukaryota</taxon>
        <taxon>Viridiplantae</taxon>
        <taxon>Chlorophyta</taxon>
        <taxon>Pyramimonadophyceae</taxon>
        <taxon>Pyramimonadales</taxon>
        <taxon>Pyramimonadaceae</taxon>
        <taxon>Cymbomonas</taxon>
    </lineage>
</organism>
<gene>
    <name evidence="9" type="ORF">CYMTET_2494</name>
</gene>
<feature type="region of interest" description="Disordered" evidence="7">
    <location>
        <begin position="1"/>
        <end position="23"/>
    </location>
</feature>
<comment type="similarity">
    <text evidence="2">Belongs to the NRAMP (TC 2.A.55) family.</text>
</comment>
<proteinExistence type="inferred from homology"/>
<evidence type="ECO:0000256" key="1">
    <source>
        <dbReference type="ARBA" id="ARBA00004141"/>
    </source>
</evidence>
<protein>
    <submittedName>
        <fullName evidence="9">Uncharacterized protein</fullName>
    </submittedName>
</protein>
<feature type="compositionally biased region" description="Polar residues" evidence="7">
    <location>
        <begin position="9"/>
        <end position="21"/>
    </location>
</feature>
<evidence type="ECO:0000256" key="4">
    <source>
        <dbReference type="ARBA" id="ARBA00022692"/>
    </source>
</evidence>
<keyword evidence="3" id="KW-0813">Transport</keyword>
<evidence type="ECO:0000313" key="9">
    <source>
        <dbReference type="EMBL" id="KAK3290090.1"/>
    </source>
</evidence>
<dbReference type="GO" id="GO:0034755">
    <property type="term" value="P:iron ion transmembrane transport"/>
    <property type="evidence" value="ECO:0007669"/>
    <property type="project" value="TreeGrafter"/>
</dbReference>
<evidence type="ECO:0000256" key="5">
    <source>
        <dbReference type="ARBA" id="ARBA00022989"/>
    </source>
</evidence>
<evidence type="ECO:0000256" key="7">
    <source>
        <dbReference type="SAM" id="MobiDB-lite"/>
    </source>
</evidence>
<comment type="caution">
    <text evidence="9">The sequence shown here is derived from an EMBL/GenBank/DDBJ whole genome shotgun (WGS) entry which is preliminary data.</text>
</comment>
<evidence type="ECO:0000256" key="3">
    <source>
        <dbReference type="ARBA" id="ARBA00022448"/>
    </source>
</evidence>
<feature type="transmembrane region" description="Helical" evidence="8">
    <location>
        <begin position="115"/>
        <end position="136"/>
    </location>
</feature>
<dbReference type="PANTHER" id="PTHR11706">
    <property type="entry name" value="SOLUTE CARRIER PROTEIN FAMILY 11 MEMBER"/>
    <property type="match status" value="1"/>
</dbReference>
<dbReference type="GO" id="GO:0015086">
    <property type="term" value="F:cadmium ion transmembrane transporter activity"/>
    <property type="evidence" value="ECO:0007669"/>
    <property type="project" value="TreeGrafter"/>
</dbReference>
<evidence type="ECO:0000313" key="10">
    <source>
        <dbReference type="Proteomes" id="UP001190700"/>
    </source>
</evidence>
<feature type="transmembrane region" description="Helical" evidence="8">
    <location>
        <begin position="192"/>
        <end position="213"/>
    </location>
</feature>
<dbReference type="Proteomes" id="UP001190700">
    <property type="component" value="Unassembled WGS sequence"/>
</dbReference>
<feature type="transmembrane region" description="Helical" evidence="8">
    <location>
        <begin position="156"/>
        <end position="180"/>
    </location>
</feature>
<feature type="transmembrane region" description="Helical" evidence="8">
    <location>
        <begin position="51"/>
        <end position="72"/>
    </location>
</feature>
<comment type="subcellular location">
    <subcellularLocation>
        <location evidence="1">Membrane</location>
        <topology evidence="1">Multi-pass membrane protein</topology>
    </subcellularLocation>
</comment>
<evidence type="ECO:0000256" key="6">
    <source>
        <dbReference type="ARBA" id="ARBA00023136"/>
    </source>
</evidence>
<keyword evidence="5 8" id="KW-1133">Transmembrane helix</keyword>
<sequence length="351" mass="36927">MRYEIPGITSGTGCASTSGVSNRGGELQLTQPLWGTARALHERQWGSAPSLLLFGFTVLVGALAASVAAALAMQVIYEGHHMARARDPQPKWVQLIAISLGVVVTMLGGKRGMETVHMFCGGVVSLSVPFAVVPVLKFATSTQIMGPMVVRGALKYVAGLAAAAVILANLVLVVLGMSIMAPFDVNVVGHNYGLSSVAMLAGLYLLALLGMLLRPVQQNLVQAAPLSSLLGKFRLNNAMLGENYRQLGDAYQVTEVPTMEIHVGGSSSSGGLPGGPGHASKFLFNEKELPSTSQQWKKVGIAKVEEAAAERPLHSAPALPPIRPFGVVSADQVPRLHTAEQIRAVLKSDIV</sequence>
<dbReference type="GO" id="GO:0005886">
    <property type="term" value="C:plasma membrane"/>
    <property type="evidence" value="ECO:0007669"/>
    <property type="project" value="TreeGrafter"/>
</dbReference>
<dbReference type="GO" id="GO:0005384">
    <property type="term" value="F:manganese ion transmembrane transporter activity"/>
    <property type="evidence" value="ECO:0007669"/>
    <property type="project" value="TreeGrafter"/>
</dbReference>
<reference evidence="9 10" key="1">
    <citation type="journal article" date="2015" name="Genome Biol. Evol.">
        <title>Comparative Genomics of a Bacterivorous Green Alga Reveals Evolutionary Causalities and Consequences of Phago-Mixotrophic Mode of Nutrition.</title>
        <authorList>
            <person name="Burns J.A."/>
            <person name="Paasch A."/>
            <person name="Narechania A."/>
            <person name="Kim E."/>
        </authorList>
    </citation>
    <scope>NUCLEOTIDE SEQUENCE [LARGE SCALE GENOMIC DNA]</scope>
    <source>
        <strain evidence="9 10">PLY_AMNH</strain>
    </source>
</reference>
<evidence type="ECO:0000256" key="2">
    <source>
        <dbReference type="ARBA" id="ARBA00009965"/>
    </source>
</evidence>
<keyword evidence="4 8" id="KW-0812">Transmembrane</keyword>
<name>A0AAE0LMA8_9CHLO</name>
<accession>A0AAE0LMA8</accession>
<dbReference type="PANTHER" id="PTHR11706:SF33">
    <property type="entry name" value="NATURAL RESISTANCE-ASSOCIATED MACROPHAGE PROTEIN 2"/>
    <property type="match status" value="1"/>
</dbReference>
<keyword evidence="6 8" id="KW-0472">Membrane</keyword>
<evidence type="ECO:0000256" key="8">
    <source>
        <dbReference type="SAM" id="Phobius"/>
    </source>
</evidence>
<dbReference type="Pfam" id="PF01566">
    <property type="entry name" value="Nramp"/>
    <property type="match status" value="1"/>
</dbReference>
<dbReference type="EMBL" id="LGRX02000004">
    <property type="protein sequence ID" value="KAK3290090.1"/>
    <property type="molecule type" value="Genomic_DNA"/>
</dbReference>
<dbReference type="AlphaFoldDB" id="A0AAE0LMA8"/>